<reference evidence="2" key="1">
    <citation type="submission" date="2021-06" db="EMBL/GenBank/DDBJ databases">
        <authorList>
            <person name="Kallberg Y."/>
            <person name="Tangrot J."/>
            <person name="Rosling A."/>
        </authorList>
    </citation>
    <scope>NUCLEOTIDE SEQUENCE</scope>
    <source>
        <strain evidence="2">IA702</strain>
    </source>
</reference>
<dbReference type="InterPro" id="IPR032450">
    <property type="entry name" value="SMARCC_N"/>
</dbReference>
<accession>A0A9N9CTK5</accession>
<dbReference type="Pfam" id="PF16496">
    <property type="entry name" value="SWIRM-assoc_2"/>
    <property type="match status" value="1"/>
</dbReference>
<evidence type="ECO:0000313" key="2">
    <source>
        <dbReference type="EMBL" id="CAG8611573.1"/>
    </source>
</evidence>
<dbReference type="InterPro" id="IPR049898">
    <property type="entry name" value="MARR_BRCT_CHROMO"/>
</dbReference>
<dbReference type="AlphaFoldDB" id="A0A9N9CTK5"/>
<dbReference type="OrthoDB" id="10518554at2759"/>
<feature type="domain" description="Chromo" evidence="1">
    <location>
        <begin position="1"/>
        <end position="168"/>
    </location>
</feature>
<evidence type="ECO:0000313" key="3">
    <source>
        <dbReference type="Proteomes" id="UP000789572"/>
    </source>
</evidence>
<keyword evidence="3" id="KW-1185">Reference proteome</keyword>
<dbReference type="Proteomes" id="UP000789572">
    <property type="component" value="Unassembled WGS sequence"/>
</dbReference>
<proteinExistence type="predicted"/>
<organism evidence="2 3">
    <name type="scientific">Paraglomus occultum</name>
    <dbReference type="NCBI Taxonomy" id="144539"/>
    <lineage>
        <taxon>Eukaryota</taxon>
        <taxon>Fungi</taxon>
        <taxon>Fungi incertae sedis</taxon>
        <taxon>Mucoromycota</taxon>
        <taxon>Glomeromycotina</taxon>
        <taxon>Glomeromycetes</taxon>
        <taxon>Paraglomerales</taxon>
        <taxon>Paraglomeraceae</taxon>
        <taxon>Paraglomus</taxon>
    </lineage>
</organism>
<sequence length="168" mass="19222">MARRHTPPEIDLSHFERPSTYCVLDAISQQLVRELSGSYTDVSSITSKELSVFLGSLMKFQNQHLGIGVSQKLSRYPVKIPIKLLKIEPAPTPASPVYHVLAAAYKYKALHEIRRWDWQRIDKIAELITYIRQELVRRGVLKYPIIMLSDDIHPDKGLELIGIISRMG</sequence>
<evidence type="ECO:0000259" key="1">
    <source>
        <dbReference type="PROSITE" id="PS52032"/>
    </source>
</evidence>
<feature type="non-terminal residue" evidence="2">
    <location>
        <position position="168"/>
    </location>
</feature>
<dbReference type="EMBL" id="CAJVPJ010002045">
    <property type="protein sequence ID" value="CAG8611573.1"/>
    <property type="molecule type" value="Genomic_DNA"/>
</dbReference>
<dbReference type="PROSITE" id="PS52032">
    <property type="entry name" value="MARR_BRCT_CHROMO"/>
    <property type="match status" value="1"/>
</dbReference>
<gene>
    <name evidence="2" type="ORF">POCULU_LOCUS7974</name>
</gene>
<comment type="caution">
    <text evidence="2">The sequence shown here is derived from an EMBL/GenBank/DDBJ whole genome shotgun (WGS) entry which is preliminary data.</text>
</comment>
<name>A0A9N9CTK5_9GLOM</name>
<protein>
    <submittedName>
        <fullName evidence="2">1401_t:CDS:1</fullName>
    </submittedName>
</protein>